<dbReference type="OrthoDB" id="8693905at2759"/>
<accession>A0A368EZH8</accession>
<keyword evidence="3" id="KW-1185">Reference proteome</keyword>
<reference evidence="2 3" key="1">
    <citation type="submission" date="2014-10" db="EMBL/GenBank/DDBJ databases">
        <title>Draft genome of the hookworm Ancylostoma caninum.</title>
        <authorList>
            <person name="Mitreva M."/>
        </authorList>
    </citation>
    <scope>NUCLEOTIDE SEQUENCE [LARGE SCALE GENOMIC DNA]</scope>
    <source>
        <strain evidence="2 3">Baltimore</strain>
    </source>
</reference>
<dbReference type="Proteomes" id="UP000252519">
    <property type="component" value="Unassembled WGS sequence"/>
</dbReference>
<comment type="caution">
    <text evidence="2">The sequence shown here is derived from an EMBL/GenBank/DDBJ whole genome shotgun (WGS) entry which is preliminary data.</text>
</comment>
<proteinExistence type="predicted"/>
<feature type="compositionally biased region" description="Low complexity" evidence="1">
    <location>
        <begin position="72"/>
        <end position="85"/>
    </location>
</feature>
<evidence type="ECO:0000313" key="3">
    <source>
        <dbReference type="Proteomes" id="UP000252519"/>
    </source>
</evidence>
<dbReference type="EMBL" id="JOJR01013501">
    <property type="protein sequence ID" value="RCN25193.1"/>
    <property type="molecule type" value="Genomic_DNA"/>
</dbReference>
<evidence type="ECO:0000256" key="1">
    <source>
        <dbReference type="SAM" id="MobiDB-lite"/>
    </source>
</evidence>
<sequence>MTRDLLDKVNNGSSSARVMGRENREEDEKDSGEEEEEELRPHNLPPSRIGLPDRLDGLRLAGVGRSRDVTPSTPSSCSSASSRSGFHSDRTLPARDMPPLPDVVSGDALLHDGNGVIEDDCGTLIGWSFTHAWDSVAINCWESSRYFYNKTMMETKIA</sequence>
<evidence type="ECO:0000313" key="2">
    <source>
        <dbReference type="EMBL" id="RCN25193.1"/>
    </source>
</evidence>
<feature type="region of interest" description="Disordered" evidence="1">
    <location>
        <begin position="1"/>
        <end position="98"/>
    </location>
</feature>
<name>A0A368EZH8_ANCCA</name>
<dbReference type="AlphaFoldDB" id="A0A368EZH8"/>
<dbReference type="STRING" id="29170.A0A368EZH8"/>
<protein>
    <submittedName>
        <fullName evidence="2">Uncharacterized protein</fullName>
    </submittedName>
</protein>
<feature type="compositionally biased region" description="Acidic residues" evidence="1">
    <location>
        <begin position="27"/>
        <end position="38"/>
    </location>
</feature>
<gene>
    <name evidence="2" type="ORF">ANCCAN_29096</name>
</gene>
<organism evidence="2 3">
    <name type="scientific">Ancylostoma caninum</name>
    <name type="common">Dog hookworm</name>
    <dbReference type="NCBI Taxonomy" id="29170"/>
    <lineage>
        <taxon>Eukaryota</taxon>
        <taxon>Metazoa</taxon>
        <taxon>Ecdysozoa</taxon>
        <taxon>Nematoda</taxon>
        <taxon>Chromadorea</taxon>
        <taxon>Rhabditida</taxon>
        <taxon>Rhabditina</taxon>
        <taxon>Rhabditomorpha</taxon>
        <taxon>Strongyloidea</taxon>
        <taxon>Ancylostomatidae</taxon>
        <taxon>Ancylostomatinae</taxon>
        <taxon>Ancylostoma</taxon>
    </lineage>
</organism>